<dbReference type="RefSeq" id="WP_310303297.1">
    <property type="nucleotide sequence ID" value="NZ_BAAAPS010000003.1"/>
</dbReference>
<dbReference type="InterPro" id="IPR013341">
    <property type="entry name" value="Mandelate_racemase_N_dom"/>
</dbReference>
<dbReference type="PROSITE" id="PS00909">
    <property type="entry name" value="MR_MLE_2"/>
    <property type="match status" value="1"/>
</dbReference>
<dbReference type="SUPFAM" id="SSF51604">
    <property type="entry name" value="Enolase C-terminal domain-like"/>
    <property type="match status" value="1"/>
</dbReference>
<dbReference type="InterPro" id="IPR018110">
    <property type="entry name" value="Mandel_Rmase/mucon_lact_enz_CS"/>
</dbReference>
<sequence length="364" mass="38995">MTSAPAVASLRASAYTVPTDRPEADGTLAWDSTTIVVVEAEAGSVTGLGWTYAPAVGAQVVTDLLAPAVTGRPALDPEDSWSAMVRAVRNAGRPGLVGCAISATDIALWDLAARLRGVPLVELWDQPARPVEVYGSGGFTTYDDATLEAQLRGWLDLGCRRVKIKIGESWGTCTERDLERAARAAVVTAGEAELMVDANGAYDVEQACTVGRRLDALGVTWLEEPVSSDDHEGLTAVREHLRADVAAGEYGWDLAGLVHLAPHVDCLQVDVTRCGGYTEWRRVAADPRLAGVDLSGHCAPYASLPVAATTPQLRHVEYFHDHVRIERRFFDGCVGIRDGRLVVPDGPGHGLSFRRGEAEQHRVA</sequence>
<dbReference type="Gene3D" id="3.20.20.120">
    <property type="entry name" value="Enolase-like C-terminal domain"/>
    <property type="match status" value="1"/>
</dbReference>
<organism evidence="5 6">
    <name type="scientific">Nocardioides marmoribigeumensis</name>
    <dbReference type="NCBI Taxonomy" id="433649"/>
    <lineage>
        <taxon>Bacteria</taxon>
        <taxon>Bacillati</taxon>
        <taxon>Actinomycetota</taxon>
        <taxon>Actinomycetes</taxon>
        <taxon>Propionibacteriales</taxon>
        <taxon>Nocardioidaceae</taxon>
        <taxon>Nocardioides</taxon>
    </lineage>
</organism>
<protein>
    <submittedName>
        <fullName evidence="5">L-alanine-DL-glutamate epimerase-like enolase superfamily enzyme</fullName>
    </submittedName>
</protein>
<evidence type="ECO:0000313" key="6">
    <source>
        <dbReference type="Proteomes" id="UP001183648"/>
    </source>
</evidence>
<dbReference type="Proteomes" id="UP001183648">
    <property type="component" value="Unassembled WGS sequence"/>
</dbReference>
<evidence type="ECO:0000256" key="3">
    <source>
        <dbReference type="ARBA" id="ARBA00022842"/>
    </source>
</evidence>
<keyword evidence="6" id="KW-1185">Reference proteome</keyword>
<dbReference type="SMART" id="SM00922">
    <property type="entry name" value="MR_MLE"/>
    <property type="match status" value="1"/>
</dbReference>
<dbReference type="SFLD" id="SFLDS00001">
    <property type="entry name" value="Enolase"/>
    <property type="match status" value="1"/>
</dbReference>
<dbReference type="InterPro" id="IPR013342">
    <property type="entry name" value="Mandelate_racemase_C"/>
</dbReference>
<proteinExistence type="predicted"/>
<dbReference type="InterPro" id="IPR029017">
    <property type="entry name" value="Enolase-like_N"/>
</dbReference>
<evidence type="ECO:0000256" key="1">
    <source>
        <dbReference type="ARBA" id="ARBA00001946"/>
    </source>
</evidence>
<evidence type="ECO:0000256" key="2">
    <source>
        <dbReference type="ARBA" id="ARBA00022723"/>
    </source>
</evidence>
<name>A0ABU2BXR5_9ACTN</name>
<accession>A0ABU2BXR5</accession>
<evidence type="ECO:0000313" key="5">
    <source>
        <dbReference type="EMBL" id="MDR7363203.1"/>
    </source>
</evidence>
<keyword evidence="2" id="KW-0479">Metal-binding</keyword>
<reference evidence="5 6" key="1">
    <citation type="submission" date="2023-07" db="EMBL/GenBank/DDBJ databases">
        <title>Sequencing the genomes of 1000 actinobacteria strains.</title>
        <authorList>
            <person name="Klenk H.-P."/>
        </authorList>
    </citation>
    <scope>NUCLEOTIDE SEQUENCE [LARGE SCALE GENOMIC DNA]</scope>
    <source>
        <strain evidence="5 6">DSM 19426</strain>
    </source>
</reference>
<dbReference type="SUPFAM" id="SSF54826">
    <property type="entry name" value="Enolase N-terminal domain-like"/>
    <property type="match status" value="1"/>
</dbReference>
<comment type="caution">
    <text evidence="5">The sequence shown here is derived from an EMBL/GenBank/DDBJ whole genome shotgun (WGS) entry which is preliminary data.</text>
</comment>
<dbReference type="Pfam" id="PF13378">
    <property type="entry name" value="MR_MLE_C"/>
    <property type="match status" value="1"/>
</dbReference>
<keyword evidence="3" id="KW-0460">Magnesium</keyword>
<feature type="domain" description="Mandelate racemase/muconate lactonizing enzyme C-terminal" evidence="4">
    <location>
        <begin position="144"/>
        <end position="244"/>
    </location>
</feature>
<dbReference type="EMBL" id="JAVDYG010000001">
    <property type="protein sequence ID" value="MDR7363203.1"/>
    <property type="molecule type" value="Genomic_DNA"/>
</dbReference>
<dbReference type="SFLD" id="SFLDG00179">
    <property type="entry name" value="mandelate_racemase"/>
    <property type="match status" value="1"/>
</dbReference>
<dbReference type="InterPro" id="IPR036849">
    <property type="entry name" value="Enolase-like_C_sf"/>
</dbReference>
<evidence type="ECO:0000259" key="4">
    <source>
        <dbReference type="SMART" id="SM00922"/>
    </source>
</evidence>
<dbReference type="InterPro" id="IPR046945">
    <property type="entry name" value="RHMD-like"/>
</dbReference>
<comment type="cofactor">
    <cofactor evidence="1">
        <name>Mg(2+)</name>
        <dbReference type="ChEBI" id="CHEBI:18420"/>
    </cofactor>
</comment>
<dbReference type="PANTHER" id="PTHR13794:SF58">
    <property type="entry name" value="MITOCHONDRIAL ENOLASE SUPERFAMILY MEMBER 1"/>
    <property type="match status" value="1"/>
</dbReference>
<dbReference type="Pfam" id="PF02746">
    <property type="entry name" value="MR_MLE_N"/>
    <property type="match status" value="1"/>
</dbReference>
<dbReference type="Gene3D" id="3.30.390.10">
    <property type="entry name" value="Enolase-like, N-terminal domain"/>
    <property type="match status" value="1"/>
</dbReference>
<gene>
    <name evidence="5" type="ORF">J2S63_002756</name>
</gene>
<dbReference type="InterPro" id="IPR029065">
    <property type="entry name" value="Enolase_C-like"/>
</dbReference>
<dbReference type="PANTHER" id="PTHR13794">
    <property type="entry name" value="ENOLASE SUPERFAMILY, MANDELATE RACEMASE"/>
    <property type="match status" value="1"/>
</dbReference>